<gene>
    <name evidence="1" type="ORF">G8759_30270</name>
</gene>
<dbReference type="Proteomes" id="UP000501802">
    <property type="component" value="Chromosome"/>
</dbReference>
<dbReference type="Gene3D" id="3.40.50.2000">
    <property type="entry name" value="Glycogen Phosphorylase B"/>
    <property type="match status" value="2"/>
</dbReference>
<dbReference type="SUPFAM" id="SSF53756">
    <property type="entry name" value="UDP-Glycosyltransferase/glycogen phosphorylase"/>
    <property type="match status" value="1"/>
</dbReference>
<reference evidence="1 2" key="1">
    <citation type="submission" date="2020-03" db="EMBL/GenBank/DDBJ databases">
        <authorList>
            <person name="Kim M.K."/>
        </authorList>
    </citation>
    <scope>NUCLEOTIDE SEQUENCE [LARGE SCALE GENOMIC DNA]</scope>
    <source>
        <strain evidence="1 2">BT328</strain>
    </source>
</reference>
<dbReference type="AlphaFoldDB" id="A0A6G9AVX0"/>
<keyword evidence="1" id="KW-0808">Transferase</keyword>
<dbReference type="InterPro" id="IPR050426">
    <property type="entry name" value="Glycosyltransferase_28"/>
</dbReference>
<proteinExistence type="predicted"/>
<dbReference type="GO" id="GO:0008194">
    <property type="term" value="F:UDP-glycosyltransferase activity"/>
    <property type="evidence" value="ECO:0007669"/>
    <property type="project" value="InterPro"/>
</dbReference>
<dbReference type="Pfam" id="PF00201">
    <property type="entry name" value="UDPGT"/>
    <property type="match status" value="1"/>
</dbReference>
<dbReference type="RefSeq" id="WP_167216690.1">
    <property type="nucleotide sequence ID" value="NZ_CP050063.1"/>
</dbReference>
<protein>
    <submittedName>
        <fullName evidence="1">Glycosyltransferase family 1 protein</fullName>
    </submittedName>
</protein>
<dbReference type="PANTHER" id="PTHR48050:SF13">
    <property type="entry name" value="STEROL 3-BETA-GLUCOSYLTRANSFERASE UGT80A2"/>
    <property type="match status" value="1"/>
</dbReference>
<accession>A0A6G9AVX0</accession>
<keyword evidence="2" id="KW-1185">Reference proteome</keyword>
<sequence>MNNKRILFATMPMDGHLNPLTGLAVHLQQVGHTVRWYTGPTYADKIKKLGITYYPYGKAQEINQLNMDTVLPERQKIKSSIARLRFDINNVFLLRAPEFVEDLLAIHEEFPFDLLICDVLFTGAPFIKQLLHIPVVAIGVVPLGETSKNLPPTGMGLEPATSMLGQLKHRFLRYMTINHLLKPCTDLYNKLLAQHGLPATKDFVFDAFIRQPDLYLQSGVPSFEYPRSDISPNVHFVGPMLPYSNGHKHPFKQVAEVEQYKRVVLVTQGTVERDPEKIIIPTLEAYKGDSETLVIATTGGSQTAELRARFPQKNLIIEEFIDFNAVMPYAHVYVTNGGYGGVMLAIQNNLPMVVAGVHEGKNEIAARVGYFKLGVNLKTENPKQEQIRQGVEQVLAHETYRQQVRRMGLEFRQYNSNILATRAISALLKQQQNVNDWAHELMS</sequence>
<evidence type="ECO:0000313" key="1">
    <source>
        <dbReference type="EMBL" id="QIP16622.1"/>
    </source>
</evidence>
<dbReference type="InterPro" id="IPR002213">
    <property type="entry name" value="UDP_glucos_trans"/>
</dbReference>
<dbReference type="PANTHER" id="PTHR48050">
    <property type="entry name" value="STEROL 3-BETA-GLUCOSYLTRANSFERASE"/>
    <property type="match status" value="1"/>
</dbReference>
<dbReference type="EMBL" id="CP050063">
    <property type="protein sequence ID" value="QIP16622.1"/>
    <property type="molecule type" value="Genomic_DNA"/>
</dbReference>
<dbReference type="GO" id="GO:0017000">
    <property type="term" value="P:antibiotic biosynthetic process"/>
    <property type="evidence" value="ECO:0007669"/>
    <property type="project" value="UniProtKB-ARBA"/>
</dbReference>
<dbReference type="KEGG" id="spib:G8759_30270"/>
<name>A0A6G9AVX0_9BACT</name>
<dbReference type="CDD" id="cd03784">
    <property type="entry name" value="GT1_Gtf-like"/>
    <property type="match status" value="1"/>
</dbReference>
<organism evidence="1 2">
    <name type="scientific">Spirosoma aureum</name>
    <dbReference type="NCBI Taxonomy" id="2692134"/>
    <lineage>
        <taxon>Bacteria</taxon>
        <taxon>Pseudomonadati</taxon>
        <taxon>Bacteroidota</taxon>
        <taxon>Cytophagia</taxon>
        <taxon>Cytophagales</taxon>
        <taxon>Cytophagaceae</taxon>
        <taxon>Spirosoma</taxon>
    </lineage>
</organism>
<evidence type="ECO:0000313" key="2">
    <source>
        <dbReference type="Proteomes" id="UP000501802"/>
    </source>
</evidence>